<organism evidence="2 3">
    <name type="scientific">Lactobacillus helveticus</name>
    <name type="common">Lactobacillus suntoryeus</name>
    <dbReference type="NCBI Taxonomy" id="1587"/>
    <lineage>
        <taxon>Bacteria</taxon>
        <taxon>Bacillati</taxon>
        <taxon>Bacillota</taxon>
        <taxon>Bacilli</taxon>
        <taxon>Lactobacillales</taxon>
        <taxon>Lactobacillaceae</taxon>
        <taxon>Lactobacillus</taxon>
    </lineage>
</organism>
<sequence>MVLALGKLSPDLVLFCEHADKHNASKATKPKSNFLFLNLIFTLLFEYFYLKVTQKGVFYSFLYEKNCEMCKIWMKH</sequence>
<accession>A0AAV4E7B4</accession>
<name>A0AAV4E7B4_LACHE</name>
<reference evidence="2" key="1">
    <citation type="submission" date="2020-07" db="EMBL/GenBank/DDBJ databases">
        <title>Draft genome sequence of Lactobacillus helveticus strain JCM 1062.</title>
        <authorList>
            <person name="Endo A."/>
            <person name="Maeno S."/>
            <person name="Kido Y."/>
        </authorList>
    </citation>
    <scope>NUCLEOTIDE SEQUENCE</scope>
    <source>
        <strain evidence="2">JCM 1062</strain>
    </source>
</reference>
<gene>
    <name evidence="2" type="ORF">LHEJCM1062_07660</name>
</gene>
<keyword evidence="1" id="KW-0472">Membrane</keyword>
<protein>
    <submittedName>
        <fullName evidence="2">Uncharacterized protein</fullName>
    </submittedName>
</protein>
<feature type="transmembrane region" description="Helical" evidence="1">
    <location>
        <begin position="34"/>
        <end position="50"/>
    </location>
</feature>
<dbReference type="AlphaFoldDB" id="A0AAV4E7B4"/>
<keyword evidence="1" id="KW-1133">Transmembrane helix</keyword>
<proteinExistence type="predicted"/>
<evidence type="ECO:0000313" key="2">
    <source>
        <dbReference type="EMBL" id="GFP12894.1"/>
    </source>
</evidence>
<dbReference type="EMBL" id="BLYV01000153">
    <property type="protein sequence ID" value="GFP12894.1"/>
    <property type="molecule type" value="Genomic_DNA"/>
</dbReference>
<comment type="caution">
    <text evidence="2">The sequence shown here is derived from an EMBL/GenBank/DDBJ whole genome shotgun (WGS) entry which is preliminary data.</text>
</comment>
<dbReference type="Proteomes" id="UP000630086">
    <property type="component" value="Unassembled WGS sequence"/>
</dbReference>
<evidence type="ECO:0000256" key="1">
    <source>
        <dbReference type="SAM" id="Phobius"/>
    </source>
</evidence>
<keyword evidence="1" id="KW-0812">Transmembrane</keyword>
<evidence type="ECO:0000313" key="3">
    <source>
        <dbReference type="Proteomes" id="UP000630086"/>
    </source>
</evidence>